<evidence type="ECO:0000256" key="7">
    <source>
        <dbReference type="ARBA" id="ARBA00022803"/>
    </source>
</evidence>
<feature type="repeat" description="TPR" evidence="8">
    <location>
        <begin position="109"/>
        <end position="142"/>
    </location>
</feature>
<proteinExistence type="inferred from homology"/>
<dbReference type="PANTHER" id="PTHR44835">
    <property type="entry name" value="UDP-N-ACETYLGLUCOSAMINE--PEPTIDE N-ACETYLGLUCOSAMINYLTRANSFERASE SPINDLY-RELATED"/>
    <property type="match status" value="1"/>
</dbReference>
<dbReference type="Pfam" id="PF13432">
    <property type="entry name" value="TPR_16"/>
    <property type="match status" value="1"/>
</dbReference>
<comment type="pathway">
    <text evidence="1">Protein modification; protein glycosylation.</text>
</comment>
<keyword evidence="7 8" id="KW-0802">TPR repeat</keyword>
<comment type="similarity">
    <text evidence="2">Belongs to the glycosyltransferase 41 family. O-GlcNAc transferase subfamily.</text>
</comment>
<organism evidence="10 11">
    <name type="scientific">bacterium (Candidatus Blackallbacteria) CG17_big_fil_post_rev_8_21_14_2_50_48_46</name>
    <dbReference type="NCBI Taxonomy" id="2014261"/>
    <lineage>
        <taxon>Bacteria</taxon>
        <taxon>Candidatus Blackallbacteria</taxon>
    </lineage>
</organism>
<evidence type="ECO:0000256" key="1">
    <source>
        <dbReference type="ARBA" id="ARBA00004922"/>
    </source>
</evidence>
<feature type="domain" description="O-GlcNAc transferase C-terminal" evidence="9">
    <location>
        <begin position="253"/>
        <end position="410"/>
    </location>
</feature>
<dbReference type="Proteomes" id="UP000231019">
    <property type="component" value="Unassembled WGS sequence"/>
</dbReference>
<gene>
    <name evidence="10" type="ORF">COW36_01455</name>
</gene>
<dbReference type="Pfam" id="PF13181">
    <property type="entry name" value="TPR_8"/>
    <property type="match status" value="1"/>
</dbReference>
<keyword evidence="6" id="KW-0677">Repeat</keyword>
<dbReference type="GO" id="GO:0097363">
    <property type="term" value="F:protein O-acetylglucosaminyltransferase activity"/>
    <property type="evidence" value="ECO:0007669"/>
    <property type="project" value="UniProtKB-EC"/>
</dbReference>
<dbReference type="InterPro" id="IPR019734">
    <property type="entry name" value="TPR_rpt"/>
</dbReference>
<dbReference type="Gene3D" id="1.25.40.10">
    <property type="entry name" value="Tetratricopeptide repeat domain"/>
    <property type="match status" value="2"/>
</dbReference>
<dbReference type="InterPro" id="IPR051939">
    <property type="entry name" value="Glycosyltr_41/O-GlcNAc_trsf"/>
</dbReference>
<dbReference type="AlphaFoldDB" id="A0A2M7GC66"/>
<accession>A0A2M7GC66</accession>
<dbReference type="Pfam" id="PF13844">
    <property type="entry name" value="Glyco_transf_41"/>
    <property type="match status" value="2"/>
</dbReference>
<protein>
    <recommendedName>
        <fullName evidence="3">protein O-GlcNAc transferase</fullName>
        <ecNumber evidence="3">2.4.1.255</ecNumber>
    </recommendedName>
</protein>
<dbReference type="PROSITE" id="PS50293">
    <property type="entry name" value="TPR_REGION"/>
    <property type="match status" value="1"/>
</dbReference>
<evidence type="ECO:0000313" key="10">
    <source>
        <dbReference type="EMBL" id="PIW19533.1"/>
    </source>
</evidence>
<dbReference type="Gene3D" id="3.40.50.2000">
    <property type="entry name" value="Glycogen Phosphorylase B"/>
    <property type="match status" value="1"/>
</dbReference>
<keyword evidence="4" id="KW-0328">Glycosyltransferase</keyword>
<evidence type="ECO:0000256" key="4">
    <source>
        <dbReference type="ARBA" id="ARBA00022676"/>
    </source>
</evidence>
<evidence type="ECO:0000256" key="6">
    <source>
        <dbReference type="ARBA" id="ARBA00022737"/>
    </source>
</evidence>
<dbReference type="PROSITE" id="PS50005">
    <property type="entry name" value="TPR"/>
    <property type="match status" value="3"/>
</dbReference>
<evidence type="ECO:0000313" key="11">
    <source>
        <dbReference type="Proteomes" id="UP000231019"/>
    </source>
</evidence>
<dbReference type="PANTHER" id="PTHR44835:SF1">
    <property type="entry name" value="PROTEIN O-GLCNAC TRANSFERASE"/>
    <property type="match status" value="1"/>
</dbReference>
<reference evidence="10 11" key="1">
    <citation type="submission" date="2017-09" db="EMBL/GenBank/DDBJ databases">
        <title>Depth-based differentiation of microbial function through sediment-hosted aquifers and enrichment of novel symbionts in the deep terrestrial subsurface.</title>
        <authorList>
            <person name="Probst A.J."/>
            <person name="Ladd B."/>
            <person name="Jarett J.K."/>
            <person name="Geller-Mcgrath D.E."/>
            <person name="Sieber C.M."/>
            <person name="Emerson J.B."/>
            <person name="Anantharaman K."/>
            <person name="Thomas B.C."/>
            <person name="Malmstrom R."/>
            <person name="Stieglmeier M."/>
            <person name="Klingl A."/>
            <person name="Woyke T."/>
            <person name="Ryan C.M."/>
            <person name="Banfield J.F."/>
        </authorList>
    </citation>
    <scope>NUCLEOTIDE SEQUENCE [LARGE SCALE GENOMIC DNA]</scope>
    <source>
        <strain evidence="10">CG17_big_fil_post_rev_8_21_14_2_50_48_46</strain>
    </source>
</reference>
<name>A0A2M7GC66_9BACT</name>
<evidence type="ECO:0000256" key="8">
    <source>
        <dbReference type="PROSITE-ProRule" id="PRU00339"/>
    </source>
</evidence>
<dbReference type="SUPFAM" id="SSF48452">
    <property type="entry name" value="TPR-like"/>
    <property type="match status" value="1"/>
</dbReference>
<evidence type="ECO:0000256" key="3">
    <source>
        <dbReference type="ARBA" id="ARBA00011970"/>
    </source>
</evidence>
<dbReference type="EMBL" id="PFFQ01000004">
    <property type="protein sequence ID" value="PIW19533.1"/>
    <property type="molecule type" value="Genomic_DNA"/>
</dbReference>
<dbReference type="SUPFAM" id="SSF53756">
    <property type="entry name" value="UDP-Glycosyltransferase/glycogen phosphorylase"/>
    <property type="match status" value="1"/>
</dbReference>
<evidence type="ECO:0000256" key="5">
    <source>
        <dbReference type="ARBA" id="ARBA00022679"/>
    </source>
</evidence>
<dbReference type="EC" id="2.4.1.255" evidence="3"/>
<feature type="repeat" description="TPR" evidence="8">
    <location>
        <begin position="75"/>
        <end position="108"/>
    </location>
</feature>
<dbReference type="Gene3D" id="3.40.50.11380">
    <property type="match status" value="1"/>
</dbReference>
<dbReference type="InterPro" id="IPR029489">
    <property type="entry name" value="OGT/SEC/SPY_C"/>
</dbReference>
<evidence type="ECO:0000259" key="9">
    <source>
        <dbReference type="Pfam" id="PF13844"/>
    </source>
</evidence>
<feature type="repeat" description="TPR" evidence="8">
    <location>
        <begin position="41"/>
        <end position="74"/>
    </location>
</feature>
<evidence type="ECO:0000256" key="2">
    <source>
        <dbReference type="ARBA" id="ARBA00005386"/>
    </source>
</evidence>
<sequence length="632" mass="71582">MHMSTNHNEVFHLAINAHRQGALNRAYQLYHMLLEQNIQNADLFHLFGSLLLQLNQLPQAIARIEQAIVLNPGRPDFFNSLGLAYQTHGDLEPAQKAFEQAIRLEPDYFAGLVNLGNFYFLTKQNEKALSIYQQALSLSPDHVQLNYQIALLLRQMEHYHAADQVLRKLVLLAPGFTEAWFKLALNTLARAKPEEALAFFEKTLAQNADSPEYIREYMICLQAIADLDVQEKTKAMAYWQTLVEKRAKGSPPDFSTHDRQAKRKLKIGYISSNFCAHSSSSMMKPLFQHFSADQFEITAYSSVKTPDELTRFYQGRADHWREIQGLSDSAIAHLIQADTLDILVDLNGPTANNHFMSFIDKPAPIQVTGLAFGSTSGIPAMDYCFTDQYLAPQDSQKIYTEKIHYLPIAFNWSPPDFEAEPAPAPFEKNHWLTFGSGNKLFKHNQKVIQVWAEILKQVPHSRLALKTGGLDEIATQQEIRAQFQALGIETERIQLQGNTDHDQHLAFYKSLDIALDPFPYDGGVTTCETLWMGVPVIVFAAPNGQRGGVTILRQMGLSQCLAHSYAEYIDLAVHYASHPQELLTLRKGLRTQLLNSPVCDQKKFLASIETAYQSFWKTWLETKHQNSASAFH</sequence>
<dbReference type="InterPro" id="IPR011990">
    <property type="entry name" value="TPR-like_helical_dom_sf"/>
</dbReference>
<comment type="caution">
    <text evidence="10">The sequence shown here is derived from an EMBL/GenBank/DDBJ whole genome shotgun (WGS) entry which is preliminary data.</text>
</comment>
<feature type="domain" description="O-GlcNAc transferase C-terminal" evidence="9">
    <location>
        <begin position="434"/>
        <end position="606"/>
    </location>
</feature>
<keyword evidence="5" id="KW-0808">Transferase</keyword>
<dbReference type="SMART" id="SM00028">
    <property type="entry name" value="TPR"/>
    <property type="match status" value="5"/>
</dbReference>